<sequence>MFVNALTAVHWLSVLLAFVAYFLLGALWYLLLFPKLYRVSLGKENEPDTGQNQQPIFIVGPAVCALIITITCAVLLRALHIAAYGPALGFALVVGLGYLFTNTVNIAINPNIPRPFLYGFITGSYHLVGMVLVNLILVAVQ</sequence>
<feature type="transmembrane region" description="Helical" evidence="1">
    <location>
        <begin position="82"/>
        <end position="104"/>
    </location>
</feature>
<keyword evidence="1" id="KW-1133">Transmembrane helix</keyword>
<dbReference type="Pfam" id="PF08570">
    <property type="entry name" value="DUF1761"/>
    <property type="match status" value="1"/>
</dbReference>
<reference evidence="2" key="1">
    <citation type="submission" date="2023-07" db="EMBL/GenBank/DDBJ databases">
        <authorList>
            <person name="Kim M.K."/>
        </authorList>
    </citation>
    <scope>NUCLEOTIDE SEQUENCE</scope>
    <source>
        <strain evidence="2">M29</strain>
    </source>
</reference>
<keyword evidence="1" id="KW-0472">Membrane</keyword>
<dbReference type="EMBL" id="JAUQSX010000002">
    <property type="protein sequence ID" value="MDO7845774.1"/>
    <property type="molecule type" value="Genomic_DNA"/>
</dbReference>
<gene>
    <name evidence="2" type="ORF">Q5H92_05355</name>
</gene>
<dbReference type="Proteomes" id="UP001167796">
    <property type="component" value="Unassembled WGS sequence"/>
</dbReference>
<evidence type="ECO:0000256" key="1">
    <source>
        <dbReference type="SAM" id="Phobius"/>
    </source>
</evidence>
<protein>
    <submittedName>
        <fullName evidence="2">DUF1761 domain-containing protein</fullName>
    </submittedName>
</protein>
<feature type="transmembrane region" description="Helical" evidence="1">
    <location>
        <begin position="55"/>
        <end position="76"/>
    </location>
</feature>
<organism evidence="2 3">
    <name type="scientific">Hymenobacter mellowenesis</name>
    <dbReference type="NCBI Taxonomy" id="3063995"/>
    <lineage>
        <taxon>Bacteria</taxon>
        <taxon>Pseudomonadati</taxon>
        <taxon>Bacteroidota</taxon>
        <taxon>Cytophagia</taxon>
        <taxon>Cytophagales</taxon>
        <taxon>Hymenobacteraceae</taxon>
        <taxon>Hymenobacter</taxon>
    </lineage>
</organism>
<dbReference type="RefSeq" id="WP_305010462.1">
    <property type="nucleotide sequence ID" value="NZ_JAUQSX010000002.1"/>
</dbReference>
<evidence type="ECO:0000313" key="2">
    <source>
        <dbReference type="EMBL" id="MDO7845774.1"/>
    </source>
</evidence>
<feature type="transmembrane region" description="Helical" evidence="1">
    <location>
        <begin position="12"/>
        <end position="34"/>
    </location>
</feature>
<comment type="caution">
    <text evidence="2">The sequence shown here is derived from an EMBL/GenBank/DDBJ whole genome shotgun (WGS) entry which is preliminary data.</text>
</comment>
<keyword evidence="3" id="KW-1185">Reference proteome</keyword>
<evidence type="ECO:0000313" key="3">
    <source>
        <dbReference type="Proteomes" id="UP001167796"/>
    </source>
</evidence>
<keyword evidence="1" id="KW-0812">Transmembrane</keyword>
<proteinExistence type="predicted"/>
<accession>A0ABT9A7G4</accession>
<dbReference type="InterPro" id="IPR013879">
    <property type="entry name" value="DUF1761"/>
</dbReference>
<feature type="transmembrane region" description="Helical" evidence="1">
    <location>
        <begin position="116"/>
        <end position="140"/>
    </location>
</feature>
<name>A0ABT9A7G4_9BACT</name>